<dbReference type="AlphaFoldDB" id="A0A7Z7BGV7"/>
<evidence type="ECO:0000313" key="1">
    <source>
        <dbReference type="EMBL" id="SDJ19357.1"/>
    </source>
</evidence>
<sequence length="53" mass="6335">MSDQSKNSDGIHENHWCEYPGCRKWGGFGYSRSKAEKSSWHCWEHYPFKEPSR</sequence>
<name>A0A7Z7BGV7_9HYPH</name>
<organism evidence="1 2">
    <name type="scientific">Agrobacterium fabrum</name>
    <dbReference type="NCBI Taxonomy" id="1176649"/>
    <lineage>
        <taxon>Bacteria</taxon>
        <taxon>Pseudomonadati</taxon>
        <taxon>Pseudomonadota</taxon>
        <taxon>Alphaproteobacteria</taxon>
        <taxon>Hyphomicrobiales</taxon>
        <taxon>Rhizobiaceae</taxon>
        <taxon>Rhizobium/Agrobacterium group</taxon>
        <taxon>Agrobacterium</taxon>
        <taxon>Agrobacterium tumefaciens complex</taxon>
    </lineage>
</organism>
<gene>
    <name evidence="1" type="ORF">SAMN05428983_0571</name>
</gene>
<comment type="caution">
    <text evidence="1">The sequence shown here is derived from an EMBL/GenBank/DDBJ whole genome shotgun (WGS) entry which is preliminary data.</text>
</comment>
<reference evidence="1 2" key="1">
    <citation type="submission" date="2016-10" db="EMBL/GenBank/DDBJ databases">
        <authorList>
            <person name="Varghese N."/>
            <person name="Submissions S."/>
        </authorList>
    </citation>
    <scope>NUCLEOTIDE SEQUENCE [LARGE SCALE GENOMIC DNA]</scope>
    <source>
        <strain evidence="1 2">PDC82</strain>
    </source>
</reference>
<evidence type="ECO:0000313" key="2">
    <source>
        <dbReference type="Proteomes" id="UP000198917"/>
    </source>
</evidence>
<proteinExistence type="predicted"/>
<protein>
    <submittedName>
        <fullName evidence="1">Uncharacterized protein</fullName>
    </submittedName>
</protein>
<accession>A0A7Z7BGV7</accession>
<dbReference type="Proteomes" id="UP000198917">
    <property type="component" value="Unassembled WGS sequence"/>
</dbReference>
<dbReference type="EMBL" id="FNEW01000001">
    <property type="protein sequence ID" value="SDJ19357.1"/>
    <property type="molecule type" value="Genomic_DNA"/>
</dbReference>